<feature type="chain" id="PRO_5025632283" description="Phytase-like domain-containing protein" evidence="1">
    <location>
        <begin position="20"/>
        <end position="515"/>
    </location>
</feature>
<protein>
    <recommendedName>
        <fullName evidence="2">Phytase-like domain-containing protein</fullName>
    </recommendedName>
</protein>
<feature type="domain" description="Phytase-like" evidence="2">
    <location>
        <begin position="116"/>
        <end position="474"/>
    </location>
</feature>
<dbReference type="AlphaFoldDB" id="A0A6A6TKE4"/>
<dbReference type="EMBL" id="MU004299">
    <property type="protein sequence ID" value="KAF2660509.1"/>
    <property type="molecule type" value="Genomic_DNA"/>
</dbReference>
<dbReference type="OrthoDB" id="425936at2759"/>
<evidence type="ECO:0000313" key="4">
    <source>
        <dbReference type="Proteomes" id="UP000799324"/>
    </source>
</evidence>
<dbReference type="PANTHER" id="PTHR37957">
    <property type="entry name" value="BLR7070 PROTEIN"/>
    <property type="match status" value="1"/>
</dbReference>
<feature type="signal peptide" evidence="1">
    <location>
        <begin position="1"/>
        <end position="19"/>
    </location>
</feature>
<organism evidence="3 4">
    <name type="scientific">Lophiostoma macrostomum CBS 122681</name>
    <dbReference type="NCBI Taxonomy" id="1314788"/>
    <lineage>
        <taxon>Eukaryota</taxon>
        <taxon>Fungi</taxon>
        <taxon>Dikarya</taxon>
        <taxon>Ascomycota</taxon>
        <taxon>Pezizomycotina</taxon>
        <taxon>Dothideomycetes</taxon>
        <taxon>Pleosporomycetidae</taxon>
        <taxon>Pleosporales</taxon>
        <taxon>Lophiostomataceae</taxon>
        <taxon>Lophiostoma</taxon>
    </lineage>
</organism>
<evidence type="ECO:0000259" key="2">
    <source>
        <dbReference type="Pfam" id="PF13449"/>
    </source>
</evidence>
<evidence type="ECO:0000256" key="1">
    <source>
        <dbReference type="SAM" id="SignalP"/>
    </source>
</evidence>
<reference evidence="3" key="1">
    <citation type="journal article" date="2020" name="Stud. Mycol.">
        <title>101 Dothideomycetes genomes: a test case for predicting lifestyles and emergence of pathogens.</title>
        <authorList>
            <person name="Haridas S."/>
            <person name="Albert R."/>
            <person name="Binder M."/>
            <person name="Bloem J."/>
            <person name="Labutti K."/>
            <person name="Salamov A."/>
            <person name="Andreopoulos B."/>
            <person name="Baker S."/>
            <person name="Barry K."/>
            <person name="Bills G."/>
            <person name="Bluhm B."/>
            <person name="Cannon C."/>
            <person name="Castanera R."/>
            <person name="Culley D."/>
            <person name="Daum C."/>
            <person name="Ezra D."/>
            <person name="Gonzalez J."/>
            <person name="Henrissat B."/>
            <person name="Kuo A."/>
            <person name="Liang C."/>
            <person name="Lipzen A."/>
            <person name="Lutzoni F."/>
            <person name="Magnuson J."/>
            <person name="Mondo S."/>
            <person name="Nolan M."/>
            <person name="Ohm R."/>
            <person name="Pangilinan J."/>
            <person name="Park H.-J."/>
            <person name="Ramirez L."/>
            <person name="Alfaro M."/>
            <person name="Sun H."/>
            <person name="Tritt A."/>
            <person name="Yoshinaga Y."/>
            <person name="Zwiers L.-H."/>
            <person name="Turgeon B."/>
            <person name="Goodwin S."/>
            <person name="Spatafora J."/>
            <person name="Crous P."/>
            <person name="Grigoriev I."/>
        </authorList>
    </citation>
    <scope>NUCLEOTIDE SEQUENCE</scope>
    <source>
        <strain evidence="3">CBS 122681</strain>
    </source>
</reference>
<gene>
    <name evidence="3" type="ORF">K491DRAFT_649236</name>
</gene>
<dbReference type="Pfam" id="PF13449">
    <property type="entry name" value="Phytase-like"/>
    <property type="match status" value="1"/>
</dbReference>
<dbReference type="PANTHER" id="PTHR37957:SF1">
    <property type="entry name" value="PHYTASE-LIKE DOMAIN-CONTAINING PROTEIN"/>
    <property type="match status" value="1"/>
</dbReference>
<sequence length="515" mass="55575">MFPLSVGLLYLLHASRVASSPVSQAGIVNETTCNGQNYQYEALAGWGILASDARDKFGDTIGGIGSSVALDKKAWKKKKGNSEAYEGILYGLPDRGWNTNGTQNTQSRIHKFSVSFKIVNATIDDPAGPNFDLTYLDTILLTGPDGTPTTGLDADATGHLSFEGFPDLPVATYTGDGFGNAGPGGKRISLDTEGLVLGDDGTFWISDEYGPYIYQFNKLGKMITAIRPPNALIPIRNGTESFNAASPPIYDPDLTTVPEDPTSGRANNQGLEGLTASPDGKHLYSLLQSSTMQEGGVKSSTRRNARFLQYKVSKKKVEYEAEYIVQLPLTPSGKVAGQSEIHYISDTQFLVLARDSGAGRGQDDSESKYRNADVFDISAATNIKGPSYDAFNGSAANSKGVLNADVKPATYCPWLSYNNNEQLNRFGAHNGGDQDAGLLNEKWESLALAPVDEKYQTGGKGKEYYLISVSDNDFITQNGYINNGKQHYADTSGFNLDTQILVFKVRLPKGAKPLL</sequence>
<keyword evidence="1" id="KW-0732">Signal</keyword>
<name>A0A6A6TKE4_9PLEO</name>
<evidence type="ECO:0000313" key="3">
    <source>
        <dbReference type="EMBL" id="KAF2660509.1"/>
    </source>
</evidence>
<proteinExistence type="predicted"/>
<dbReference type="Proteomes" id="UP000799324">
    <property type="component" value="Unassembled WGS sequence"/>
</dbReference>
<keyword evidence="4" id="KW-1185">Reference proteome</keyword>
<accession>A0A6A6TKE4</accession>
<dbReference type="InterPro" id="IPR027372">
    <property type="entry name" value="Phytase-like_dom"/>
</dbReference>